<keyword evidence="3" id="KW-1185">Reference proteome</keyword>
<name>A0ABR9TD38_9SPHI</name>
<keyword evidence="1" id="KW-0472">Membrane</keyword>
<feature type="transmembrane region" description="Helical" evidence="1">
    <location>
        <begin position="20"/>
        <end position="46"/>
    </location>
</feature>
<protein>
    <submittedName>
        <fullName evidence="2">Uncharacterized protein</fullName>
    </submittedName>
</protein>
<keyword evidence="1" id="KW-1133">Transmembrane helix</keyword>
<organism evidence="2 3">
    <name type="scientific">Sphingobacterium pedocola</name>
    <dbReference type="NCBI Taxonomy" id="2082722"/>
    <lineage>
        <taxon>Bacteria</taxon>
        <taxon>Pseudomonadati</taxon>
        <taxon>Bacteroidota</taxon>
        <taxon>Sphingobacteriia</taxon>
        <taxon>Sphingobacteriales</taxon>
        <taxon>Sphingobacteriaceae</taxon>
        <taxon>Sphingobacterium</taxon>
    </lineage>
</organism>
<dbReference type="Proteomes" id="UP000618319">
    <property type="component" value="Unassembled WGS sequence"/>
</dbReference>
<evidence type="ECO:0000256" key="1">
    <source>
        <dbReference type="SAM" id="Phobius"/>
    </source>
</evidence>
<keyword evidence="1" id="KW-0812">Transmembrane</keyword>
<comment type="caution">
    <text evidence="2">The sequence shown here is derived from an EMBL/GenBank/DDBJ whole genome shotgun (WGS) entry which is preliminary data.</text>
</comment>
<dbReference type="EMBL" id="PSKQ01000027">
    <property type="protein sequence ID" value="MBE8723175.1"/>
    <property type="molecule type" value="Genomic_DNA"/>
</dbReference>
<reference evidence="2 3" key="1">
    <citation type="submission" date="2018-02" db="EMBL/GenBank/DDBJ databases">
        <title>Sphingobacterium KA21.</title>
        <authorList>
            <person name="Vasarhelyi B.M."/>
            <person name="Deshmukh S."/>
            <person name="Balint B."/>
            <person name="Kukolya J."/>
        </authorList>
    </citation>
    <scope>NUCLEOTIDE SEQUENCE [LARGE SCALE GENOMIC DNA]</scope>
    <source>
        <strain evidence="2 3">Ka21</strain>
    </source>
</reference>
<evidence type="ECO:0000313" key="2">
    <source>
        <dbReference type="EMBL" id="MBE8723175.1"/>
    </source>
</evidence>
<evidence type="ECO:0000313" key="3">
    <source>
        <dbReference type="Proteomes" id="UP000618319"/>
    </source>
</evidence>
<gene>
    <name evidence="2" type="ORF">C4F40_20850</name>
</gene>
<sequence length="88" mass="10270">MYIYWNYYKTILIVNVSLSVAFGVGYFSMLPYIFATIGFVLSCFLVQFFENNTMYLYYNLGFSRTKLLLGALLFNSLIALFLLAIIWI</sequence>
<accession>A0ABR9TD38</accession>
<feature type="transmembrane region" description="Helical" evidence="1">
    <location>
        <begin position="67"/>
        <end position="87"/>
    </location>
</feature>
<proteinExistence type="predicted"/>